<proteinExistence type="predicted"/>
<dbReference type="Proteomes" id="UP000184088">
    <property type="component" value="Unassembled WGS sequence"/>
</dbReference>
<dbReference type="OrthoDB" id="9804940at2"/>
<comment type="cofactor">
    <cofactor evidence="1">
        <name>Mg(2+)</name>
        <dbReference type="ChEBI" id="CHEBI:18420"/>
    </cofactor>
</comment>
<dbReference type="Gene3D" id="3.90.1470.20">
    <property type="match status" value="1"/>
</dbReference>
<sequence>MRAYLLDFDGTTTVEDVGDGIIKNFAKDGWQEYVEQWIQRKITTEQCARGQWGLIDGPSDELYKYIDSREIDPYLMDFLQYCKRNGYVVRINSDGYDFYIERILKRYNLDLKGYYNHISWDGTQWRFNFPYADGQCKLCGNCKANNVKKFKDDGYEVVYVGDGYSDRCASEYADVVYAKDHLLEHCINNSIPHIPFKNFKDILENEIKRDNRLHSAE</sequence>
<evidence type="ECO:0000256" key="4">
    <source>
        <dbReference type="ARBA" id="ARBA00022842"/>
    </source>
</evidence>
<dbReference type="RefSeq" id="WP_073342146.1">
    <property type="nucleotide sequence ID" value="NZ_FQVH01000007.1"/>
</dbReference>
<keyword evidence="3" id="KW-0378">Hydrolase</keyword>
<dbReference type="Pfam" id="PF06888">
    <property type="entry name" value="Put_Phosphatase"/>
    <property type="match status" value="1"/>
</dbReference>
<name>A0A1M4X1S9_9THEO</name>
<dbReference type="Gene3D" id="3.40.50.1000">
    <property type="entry name" value="HAD superfamily/HAD-like"/>
    <property type="match status" value="1"/>
</dbReference>
<reference evidence="5 6" key="1">
    <citation type="submission" date="2016-11" db="EMBL/GenBank/DDBJ databases">
        <authorList>
            <person name="Jaros S."/>
            <person name="Januszkiewicz K."/>
            <person name="Wedrychowicz H."/>
        </authorList>
    </citation>
    <scope>NUCLEOTIDE SEQUENCE [LARGE SCALE GENOMIC DNA]</scope>
    <source>
        <strain evidence="5 6">DSM 17918</strain>
    </source>
</reference>
<dbReference type="EMBL" id="FQVH01000007">
    <property type="protein sequence ID" value="SHE87444.1"/>
    <property type="molecule type" value="Genomic_DNA"/>
</dbReference>
<keyword evidence="6" id="KW-1185">Reference proteome</keyword>
<dbReference type="SUPFAM" id="SSF56784">
    <property type="entry name" value="HAD-like"/>
    <property type="match status" value="1"/>
</dbReference>
<dbReference type="InterPro" id="IPR016965">
    <property type="entry name" value="Pase_PHOSPHO-typ"/>
</dbReference>
<dbReference type="NCBIfam" id="TIGR01489">
    <property type="entry name" value="DKMTPPase-SF"/>
    <property type="match status" value="1"/>
</dbReference>
<dbReference type="InterPro" id="IPR023214">
    <property type="entry name" value="HAD_sf"/>
</dbReference>
<dbReference type="InterPro" id="IPR036412">
    <property type="entry name" value="HAD-like_sf"/>
</dbReference>
<dbReference type="InterPro" id="IPR006384">
    <property type="entry name" value="HAD_hydro_PyrdxlP_Pase-like"/>
</dbReference>
<organism evidence="5 6">
    <name type="scientific">Caldanaerobius fijiensis DSM 17918</name>
    <dbReference type="NCBI Taxonomy" id="1121256"/>
    <lineage>
        <taxon>Bacteria</taxon>
        <taxon>Bacillati</taxon>
        <taxon>Bacillota</taxon>
        <taxon>Clostridia</taxon>
        <taxon>Thermoanaerobacterales</taxon>
        <taxon>Thermoanaerobacteraceae</taxon>
        <taxon>Caldanaerobius</taxon>
    </lineage>
</organism>
<keyword evidence="4" id="KW-0460">Magnesium</keyword>
<evidence type="ECO:0000256" key="2">
    <source>
        <dbReference type="ARBA" id="ARBA00022723"/>
    </source>
</evidence>
<evidence type="ECO:0000256" key="1">
    <source>
        <dbReference type="ARBA" id="ARBA00001946"/>
    </source>
</evidence>
<gene>
    <name evidence="5" type="ORF">SAMN02746089_00925</name>
</gene>
<dbReference type="NCBIfam" id="TIGR01488">
    <property type="entry name" value="HAD-SF-IB"/>
    <property type="match status" value="1"/>
</dbReference>
<protein>
    <submittedName>
        <fullName evidence="5">Haloacid Dehalogenase superfamily, subfamily IB, phosphoserine phosphatase-like/2,3-diketo-5-methylthio-1-phosphopentane phosphatase</fullName>
    </submittedName>
</protein>
<dbReference type="GO" id="GO:0016791">
    <property type="term" value="F:phosphatase activity"/>
    <property type="evidence" value="ECO:0007669"/>
    <property type="project" value="InterPro"/>
</dbReference>
<keyword evidence="2" id="KW-0479">Metal-binding</keyword>
<accession>A0A1M4X1S9</accession>
<evidence type="ECO:0000313" key="6">
    <source>
        <dbReference type="Proteomes" id="UP000184088"/>
    </source>
</evidence>
<evidence type="ECO:0000313" key="5">
    <source>
        <dbReference type="EMBL" id="SHE87444.1"/>
    </source>
</evidence>
<evidence type="ECO:0000256" key="3">
    <source>
        <dbReference type="ARBA" id="ARBA00022801"/>
    </source>
</evidence>
<dbReference type="STRING" id="1121256.SAMN02746089_00925"/>
<dbReference type="AlphaFoldDB" id="A0A1M4X1S9"/>